<dbReference type="AlphaFoldDB" id="A0A833ZVI0"/>
<dbReference type="Proteomes" id="UP000664940">
    <property type="component" value="Unassembled WGS sequence"/>
</dbReference>
<comment type="caution">
    <text evidence="1">The sequence shown here is derived from an EMBL/GenBank/DDBJ whole genome shotgun (WGS) entry which is preliminary data.</text>
</comment>
<name>A0A833ZVI0_9CHIR</name>
<evidence type="ECO:0000313" key="2">
    <source>
        <dbReference type="Proteomes" id="UP000664940"/>
    </source>
</evidence>
<accession>A0A833ZVI0</accession>
<gene>
    <name evidence="1" type="ORF">HJG60_011564</name>
</gene>
<organism evidence="1 2">
    <name type="scientific">Phyllostomus discolor</name>
    <name type="common">pale spear-nosed bat</name>
    <dbReference type="NCBI Taxonomy" id="89673"/>
    <lineage>
        <taxon>Eukaryota</taxon>
        <taxon>Metazoa</taxon>
        <taxon>Chordata</taxon>
        <taxon>Craniata</taxon>
        <taxon>Vertebrata</taxon>
        <taxon>Euteleostomi</taxon>
        <taxon>Mammalia</taxon>
        <taxon>Eutheria</taxon>
        <taxon>Laurasiatheria</taxon>
        <taxon>Chiroptera</taxon>
        <taxon>Yangochiroptera</taxon>
        <taxon>Phyllostomidae</taxon>
        <taxon>Phyllostominae</taxon>
        <taxon>Phyllostomus</taxon>
    </lineage>
</organism>
<protein>
    <submittedName>
        <fullName evidence="1">Uncharacterized protein</fullName>
    </submittedName>
</protein>
<dbReference type="EMBL" id="JABVXQ010000007">
    <property type="protein sequence ID" value="KAF6099833.1"/>
    <property type="molecule type" value="Genomic_DNA"/>
</dbReference>
<reference evidence="1 2" key="1">
    <citation type="journal article" date="2020" name="Nature">
        <title>Six reference-quality genomes reveal evolution of bat adaptations.</title>
        <authorList>
            <person name="Jebb D."/>
            <person name="Huang Z."/>
            <person name="Pippel M."/>
            <person name="Hughes G.M."/>
            <person name="Lavrichenko K."/>
            <person name="Devanna P."/>
            <person name="Winkler S."/>
            <person name="Jermiin L.S."/>
            <person name="Skirmuntt E.C."/>
            <person name="Katzourakis A."/>
            <person name="Burkitt-Gray L."/>
            <person name="Ray D.A."/>
            <person name="Sullivan K.A.M."/>
            <person name="Roscito J.G."/>
            <person name="Kirilenko B.M."/>
            <person name="Davalos L.M."/>
            <person name="Corthals A.P."/>
            <person name="Power M.L."/>
            <person name="Jones G."/>
            <person name="Ransome R.D."/>
            <person name="Dechmann D.K.N."/>
            <person name="Locatelli A.G."/>
            <person name="Puechmaille S.J."/>
            <person name="Fedrigo O."/>
            <person name="Jarvis E.D."/>
            <person name="Hiller M."/>
            <person name="Vernes S.C."/>
            <person name="Myers E.W."/>
            <person name="Teeling E.C."/>
        </authorList>
    </citation>
    <scope>NUCLEOTIDE SEQUENCE [LARGE SCALE GENOMIC DNA]</scope>
    <source>
        <strain evidence="1">Bat1K_MPI-CBG_1</strain>
    </source>
</reference>
<evidence type="ECO:0000313" key="1">
    <source>
        <dbReference type="EMBL" id="KAF6099833.1"/>
    </source>
</evidence>
<sequence length="137" mass="14503">MCRLSRGTVGLGSVLAAAHRPQGPGSGTCGADLLPAACSLSPVAADLLMSQDFGDLEDSHGVLPRQPGTLATLQPAPQQITSAFVCMVCWHDYAENSGKMLDVHEDGLKPSPHLQSYLGTCWVPMIISVSFQHYTPL</sequence>
<proteinExistence type="predicted"/>